<accession>A0A482X600</accession>
<feature type="transmembrane region" description="Helical" evidence="1">
    <location>
        <begin position="205"/>
        <end position="226"/>
    </location>
</feature>
<keyword evidence="1" id="KW-0472">Membrane</keyword>
<organism evidence="2 3">
    <name type="scientific">Laodelphax striatellus</name>
    <name type="common">Small brown planthopper</name>
    <name type="synonym">Delphax striatella</name>
    <dbReference type="NCBI Taxonomy" id="195883"/>
    <lineage>
        <taxon>Eukaryota</taxon>
        <taxon>Metazoa</taxon>
        <taxon>Ecdysozoa</taxon>
        <taxon>Arthropoda</taxon>
        <taxon>Hexapoda</taxon>
        <taxon>Insecta</taxon>
        <taxon>Pterygota</taxon>
        <taxon>Neoptera</taxon>
        <taxon>Paraneoptera</taxon>
        <taxon>Hemiptera</taxon>
        <taxon>Auchenorrhyncha</taxon>
        <taxon>Fulgoroidea</taxon>
        <taxon>Delphacidae</taxon>
        <taxon>Criomorphinae</taxon>
        <taxon>Laodelphax</taxon>
    </lineage>
</organism>
<gene>
    <name evidence="2" type="ORF">LSTR_LSTR000023</name>
</gene>
<dbReference type="Proteomes" id="UP000291343">
    <property type="component" value="Unassembled WGS sequence"/>
</dbReference>
<dbReference type="STRING" id="195883.A0A482X600"/>
<dbReference type="InParanoid" id="A0A482X600"/>
<evidence type="ECO:0000313" key="3">
    <source>
        <dbReference type="Proteomes" id="UP000291343"/>
    </source>
</evidence>
<feature type="transmembrane region" description="Helical" evidence="1">
    <location>
        <begin position="247"/>
        <end position="264"/>
    </location>
</feature>
<feature type="transmembrane region" description="Helical" evidence="1">
    <location>
        <begin position="60"/>
        <end position="81"/>
    </location>
</feature>
<keyword evidence="1" id="KW-0812">Transmembrane</keyword>
<reference evidence="2 3" key="1">
    <citation type="journal article" date="2017" name="Gigascience">
        <title>Genome sequence of the small brown planthopper, Laodelphax striatellus.</title>
        <authorList>
            <person name="Zhu J."/>
            <person name="Jiang F."/>
            <person name="Wang X."/>
            <person name="Yang P."/>
            <person name="Bao Y."/>
            <person name="Zhao W."/>
            <person name="Wang W."/>
            <person name="Lu H."/>
            <person name="Wang Q."/>
            <person name="Cui N."/>
            <person name="Li J."/>
            <person name="Chen X."/>
            <person name="Luo L."/>
            <person name="Yu J."/>
            <person name="Kang L."/>
            <person name="Cui F."/>
        </authorList>
    </citation>
    <scope>NUCLEOTIDE SEQUENCE [LARGE SCALE GENOMIC DNA]</scope>
    <source>
        <strain evidence="2">Lst14</strain>
    </source>
</reference>
<evidence type="ECO:0000313" key="2">
    <source>
        <dbReference type="EMBL" id="RZF41309.1"/>
    </source>
</evidence>
<sequence length="284" mass="32410">MVKKMVQNEWLESVNRVGDVCLSLSGALQVGLLGYFIFIDQNESLYCELMDWPWSVKQSIIHVYAYLNMALMLLLCSFMYACYSEAMSEFLELHPIICAIVINVGAFVSMLFLHNLDYRTRYKTKMLFFVMHSMLAAPQMCRLGSDVCLQSLGYTVQLLILATGVALLADKEFYKNLTYPLSKLNSIIFAASICTSVIGNPAKNLIEIIIFCINVHVGLPFFLWMYTVNTQMMLCHSKDEPENFDPVYIASVMLVNLINIYLRLTTMTALSMNLKKLNQLGTRW</sequence>
<keyword evidence="1" id="KW-1133">Transmembrane helix</keyword>
<feature type="transmembrane region" description="Helical" evidence="1">
    <location>
        <begin position="20"/>
        <end position="39"/>
    </location>
</feature>
<feature type="transmembrane region" description="Helical" evidence="1">
    <location>
        <begin position="93"/>
        <end position="114"/>
    </location>
</feature>
<evidence type="ECO:0000256" key="1">
    <source>
        <dbReference type="SAM" id="Phobius"/>
    </source>
</evidence>
<keyword evidence="3" id="KW-1185">Reference proteome</keyword>
<name>A0A482X600_LAOST</name>
<comment type="caution">
    <text evidence="2">The sequence shown here is derived from an EMBL/GenBank/DDBJ whole genome shotgun (WGS) entry which is preliminary data.</text>
</comment>
<dbReference type="AlphaFoldDB" id="A0A482X600"/>
<dbReference type="EMBL" id="QKKF02016774">
    <property type="protein sequence ID" value="RZF41309.1"/>
    <property type="molecule type" value="Genomic_DNA"/>
</dbReference>
<protein>
    <submittedName>
        <fullName evidence="2">Uncharacterized protein</fullName>
    </submittedName>
</protein>
<proteinExistence type="predicted"/>
<feature type="transmembrane region" description="Helical" evidence="1">
    <location>
        <begin position="151"/>
        <end position="169"/>
    </location>
</feature>
<dbReference type="OrthoDB" id="10302712at2759"/>